<feature type="coiled-coil region" evidence="1">
    <location>
        <begin position="2"/>
        <end position="43"/>
    </location>
</feature>
<feature type="coiled-coil region" evidence="1">
    <location>
        <begin position="94"/>
        <end position="121"/>
    </location>
</feature>
<evidence type="ECO:0000313" key="4">
    <source>
        <dbReference type="Proteomes" id="UP000886998"/>
    </source>
</evidence>
<dbReference type="OrthoDB" id="6434762at2759"/>
<evidence type="ECO:0000313" key="3">
    <source>
        <dbReference type="EMBL" id="GFY69948.1"/>
    </source>
</evidence>
<dbReference type="AlphaFoldDB" id="A0A8X7CIG5"/>
<reference evidence="3" key="1">
    <citation type="submission" date="2020-08" db="EMBL/GenBank/DDBJ databases">
        <title>Multicomponent nature underlies the extraordinary mechanical properties of spider dragline silk.</title>
        <authorList>
            <person name="Kono N."/>
            <person name="Nakamura H."/>
            <person name="Mori M."/>
            <person name="Yoshida Y."/>
            <person name="Ohtoshi R."/>
            <person name="Malay A.D."/>
            <person name="Moran D.A.P."/>
            <person name="Tomita M."/>
            <person name="Numata K."/>
            <person name="Arakawa K."/>
        </authorList>
    </citation>
    <scope>NUCLEOTIDE SEQUENCE</scope>
</reference>
<sequence>MLMALEEQIRAIKNENFKLSSSMKALVLQLEEQTAVLKKEKETKVQDPYRNEIEKLKKHFEELQSGNLMLQDQLIGMRYTPLSIPPYNLPSNLFKGVEDELKEIMEQNKNDEKNASEKKVEVVNEGRKSLTGESTKIKVMREAVRDLPKDESEYFENKIGQIKVEEMGIVKEESKKEHFEEEREFFKEEREFSKEEMKLSKEEMKLSEKDWKAFKQDRISKERAQQLSAKERNSKKDKRPYEREQEFSEKEWKHSRRNRKPHGREQEFSKKKNKPQKKEKEHRGTEKEHEWSWKGLKKNLKGTIDSLPKINVPDMLSNYVDKQKVENVFESVGLYFKKAQEKTKKILNYNNEGKDHFWNFLGDLRKKWSDLKDDFFQNNYGNSEDNKPQFSTDIPSQPQESSMASKKSEKLKVLESHGSEIPDWEGNIKKTNYQDEDLDVMTESNEDAVINWFLKRNKHDEDLNSMTESDKDTVINWFLKRNKKYEIDTMAESDKVAVINWFLKRNKNDEDATEVDKDAVINWFLKKNRDEHVEAELQEWMTYWNKFKVASEE</sequence>
<accession>A0A8X7CIG5</accession>
<feature type="compositionally biased region" description="Basic residues" evidence="2">
    <location>
        <begin position="253"/>
        <end position="262"/>
    </location>
</feature>
<feature type="region of interest" description="Disordered" evidence="2">
    <location>
        <begin position="379"/>
        <end position="409"/>
    </location>
</feature>
<evidence type="ECO:0000256" key="2">
    <source>
        <dbReference type="SAM" id="MobiDB-lite"/>
    </source>
</evidence>
<feature type="region of interest" description="Disordered" evidence="2">
    <location>
        <begin position="186"/>
        <end position="292"/>
    </location>
</feature>
<dbReference type="EMBL" id="BMAV01017908">
    <property type="protein sequence ID" value="GFY69948.1"/>
    <property type="molecule type" value="Genomic_DNA"/>
</dbReference>
<evidence type="ECO:0000256" key="1">
    <source>
        <dbReference type="SAM" id="Coils"/>
    </source>
</evidence>
<feature type="compositionally biased region" description="Basic and acidic residues" evidence="2">
    <location>
        <begin position="263"/>
        <end position="292"/>
    </location>
</feature>
<comment type="caution">
    <text evidence="3">The sequence shown here is derived from an EMBL/GenBank/DDBJ whole genome shotgun (WGS) entry which is preliminary data.</text>
</comment>
<keyword evidence="4" id="KW-1185">Reference proteome</keyword>
<protein>
    <submittedName>
        <fullName evidence="3">Uncharacterized protein</fullName>
    </submittedName>
</protein>
<feature type="compositionally biased region" description="Basic and acidic residues" evidence="2">
    <location>
        <begin position="186"/>
        <end position="252"/>
    </location>
</feature>
<organism evidence="3 4">
    <name type="scientific">Trichonephila inaurata madagascariensis</name>
    <dbReference type="NCBI Taxonomy" id="2747483"/>
    <lineage>
        <taxon>Eukaryota</taxon>
        <taxon>Metazoa</taxon>
        <taxon>Ecdysozoa</taxon>
        <taxon>Arthropoda</taxon>
        <taxon>Chelicerata</taxon>
        <taxon>Arachnida</taxon>
        <taxon>Araneae</taxon>
        <taxon>Araneomorphae</taxon>
        <taxon>Entelegynae</taxon>
        <taxon>Araneoidea</taxon>
        <taxon>Nephilidae</taxon>
        <taxon>Trichonephila</taxon>
        <taxon>Trichonephila inaurata</taxon>
    </lineage>
</organism>
<keyword evidence="1" id="KW-0175">Coiled coil</keyword>
<gene>
    <name evidence="3" type="primary">AVEN_7112_1</name>
    <name evidence="3" type="ORF">TNIN_488091</name>
</gene>
<dbReference type="Proteomes" id="UP000886998">
    <property type="component" value="Unassembled WGS sequence"/>
</dbReference>
<feature type="compositionally biased region" description="Polar residues" evidence="2">
    <location>
        <begin position="379"/>
        <end position="404"/>
    </location>
</feature>
<name>A0A8X7CIG5_9ARAC</name>
<proteinExistence type="predicted"/>